<accession>A1ZE25</accession>
<proteinExistence type="predicted"/>
<evidence type="ECO:0000313" key="2">
    <source>
        <dbReference type="Proteomes" id="UP000004095"/>
    </source>
</evidence>
<dbReference type="Proteomes" id="UP000004095">
    <property type="component" value="Unassembled WGS sequence"/>
</dbReference>
<gene>
    <name evidence="1" type="ORF">M23134_04166</name>
</gene>
<organism evidence="1 2">
    <name type="scientific">Microscilla marina ATCC 23134</name>
    <dbReference type="NCBI Taxonomy" id="313606"/>
    <lineage>
        <taxon>Bacteria</taxon>
        <taxon>Pseudomonadati</taxon>
        <taxon>Bacteroidota</taxon>
        <taxon>Cytophagia</taxon>
        <taxon>Cytophagales</taxon>
        <taxon>Microscillaceae</taxon>
        <taxon>Microscilla</taxon>
    </lineage>
</organism>
<name>A1ZE25_MICM2</name>
<dbReference type="AlphaFoldDB" id="A1ZE25"/>
<evidence type="ECO:0000313" key="1">
    <source>
        <dbReference type="EMBL" id="EAY31333.1"/>
    </source>
</evidence>
<sequence length="39" mass="4716">MPKKHLEINKFIIITDLSQVKNLFFVKKYHSAKYAHKKQ</sequence>
<dbReference type="EMBL" id="AAWS01000003">
    <property type="protein sequence ID" value="EAY31333.1"/>
    <property type="molecule type" value="Genomic_DNA"/>
</dbReference>
<keyword evidence="2" id="KW-1185">Reference proteome</keyword>
<protein>
    <submittedName>
        <fullName evidence="1">Uncharacterized protein</fullName>
    </submittedName>
</protein>
<comment type="caution">
    <text evidence="1">The sequence shown here is derived from an EMBL/GenBank/DDBJ whole genome shotgun (WGS) entry which is preliminary data.</text>
</comment>
<reference evidence="1 2" key="1">
    <citation type="submission" date="2007-01" db="EMBL/GenBank/DDBJ databases">
        <authorList>
            <person name="Haygood M."/>
            <person name="Podell S."/>
            <person name="Anderson C."/>
            <person name="Hopkinson B."/>
            <person name="Roe K."/>
            <person name="Barbeau K."/>
            <person name="Gaasterland T."/>
            <person name="Ferriera S."/>
            <person name="Johnson J."/>
            <person name="Kravitz S."/>
            <person name="Beeson K."/>
            <person name="Sutton G."/>
            <person name="Rogers Y.-H."/>
            <person name="Friedman R."/>
            <person name="Frazier M."/>
            <person name="Venter J.C."/>
        </authorList>
    </citation>
    <scope>NUCLEOTIDE SEQUENCE [LARGE SCALE GENOMIC DNA]</scope>
    <source>
        <strain evidence="1 2">ATCC 23134</strain>
    </source>
</reference>